<evidence type="ECO:0000313" key="3">
    <source>
        <dbReference type="EMBL" id="MBB3110228.1"/>
    </source>
</evidence>
<accession>A0A7W5AWW2</accession>
<dbReference type="SUPFAM" id="SSF53756">
    <property type="entry name" value="UDP-Glycosyltransferase/glycogen phosphorylase"/>
    <property type="match status" value="1"/>
</dbReference>
<dbReference type="InterPro" id="IPR050194">
    <property type="entry name" value="Glycosyltransferase_grp1"/>
</dbReference>
<dbReference type="RefSeq" id="WP_409348546.1">
    <property type="nucleotide sequence ID" value="NZ_JACHXK010000004.1"/>
</dbReference>
<dbReference type="Pfam" id="PF00534">
    <property type="entry name" value="Glycos_transf_1"/>
    <property type="match status" value="1"/>
</dbReference>
<dbReference type="CDD" id="cd03801">
    <property type="entry name" value="GT4_PimA-like"/>
    <property type="match status" value="1"/>
</dbReference>
<organism evidence="3 4">
    <name type="scientific">Paenibacillus phyllosphaerae</name>
    <dbReference type="NCBI Taxonomy" id="274593"/>
    <lineage>
        <taxon>Bacteria</taxon>
        <taxon>Bacillati</taxon>
        <taxon>Bacillota</taxon>
        <taxon>Bacilli</taxon>
        <taxon>Bacillales</taxon>
        <taxon>Paenibacillaceae</taxon>
        <taxon>Paenibacillus</taxon>
    </lineage>
</organism>
<dbReference type="Gene3D" id="3.40.50.2000">
    <property type="entry name" value="Glycogen Phosphorylase B"/>
    <property type="match status" value="2"/>
</dbReference>
<dbReference type="GO" id="GO:0016758">
    <property type="term" value="F:hexosyltransferase activity"/>
    <property type="evidence" value="ECO:0007669"/>
    <property type="project" value="TreeGrafter"/>
</dbReference>
<dbReference type="PANTHER" id="PTHR45947">
    <property type="entry name" value="SULFOQUINOVOSYL TRANSFERASE SQD2"/>
    <property type="match status" value="1"/>
</dbReference>
<evidence type="ECO:0000313" key="4">
    <source>
        <dbReference type="Proteomes" id="UP000570361"/>
    </source>
</evidence>
<feature type="domain" description="Glycosyltransferase subfamily 4-like N-terminal" evidence="2">
    <location>
        <begin position="2"/>
        <end position="189"/>
    </location>
</feature>
<dbReference type="PANTHER" id="PTHR45947:SF3">
    <property type="entry name" value="SULFOQUINOVOSYL TRANSFERASE SQD2"/>
    <property type="match status" value="1"/>
</dbReference>
<dbReference type="InterPro" id="IPR001296">
    <property type="entry name" value="Glyco_trans_1"/>
</dbReference>
<dbReference type="EMBL" id="JACHXK010000004">
    <property type="protein sequence ID" value="MBB3110228.1"/>
    <property type="molecule type" value="Genomic_DNA"/>
</dbReference>
<dbReference type="Pfam" id="PF13439">
    <property type="entry name" value="Glyco_transf_4"/>
    <property type="match status" value="1"/>
</dbReference>
<sequence length="389" mass="43791">MHQLKAQLEELGHEVDLLGNSPDYTKFHIVNRGLALEKEKLLPLLDRQLFDSESPYFAHDPQHVIRSYELDRYCMELSAAYFGLHQYDLIHTQDIFAARALSRVKPKHVPLVAHVHGSVATELHTSFRNSPQMGISEQSPEWQYFTLMEHYGAASADLTITANQWQKNILTEQFGVPQQQVAVFQYGLDAVAFWQKAHAGTTIRPPFGKKVIIFPARLTYVKGINVLIDALALLKSARRDWVCWIVGDGELRGALEHQVLAASLQHDVRFLGQRDDVPALLLQSDIFVHSCYQDNQPFSVMEAQLAGLPVIVSAAGGLPEMVEHGVTGLISPVGDAIMLYQQLKILLENDHNRKQLGANAQAWASQHWSMELMMSRLLDVYTSVQPTVR</sequence>
<name>A0A7W5AWW2_9BACL</name>
<keyword evidence="3" id="KW-0808">Transferase</keyword>
<keyword evidence="4" id="KW-1185">Reference proteome</keyword>
<protein>
    <submittedName>
        <fullName evidence="3">Glycosyltransferase involved in cell wall biosynthesis</fullName>
    </submittedName>
</protein>
<evidence type="ECO:0000259" key="1">
    <source>
        <dbReference type="Pfam" id="PF00534"/>
    </source>
</evidence>
<gene>
    <name evidence="3" type="ORF">FHS18_002295</name>
</gene>
<comment type="caution">
    <text evidence="3">The sequence shown here is derived from an EMBL/GenBank/DDBJ whole genome shotgun (WGS) entry which is preliminary data.</text>
</comment>
<reference evidence="3 4" key="1">
    <citation type="submission" date="2020-08" db="EMBL/GenBank/DDBJ databases">
        <title>Genomic Encyclopedia of Type Strains, Phase III (KMG-III): the genomes of soil and plant-associated and newly described type strains.</title>
        <authorList>
            <person name="Whitman W."/>
        </authorList>
    </citation>
    <scope>NUCLEOTIDE SEQUENCE [LARGE SCALE GENOMIC DNA]</scope>
    <source>
        <strain evidence="3 4">CECT 5862</strain>
    </source>
</reference>
<dbReference type="Proteomes" id="UP000570361">
    <property type="component" value="Unassembled WGS sequence"/>
</dbReference>
<feature type="domain" description="Glycosyl transferase family 1" evidence="1">
    <location>
        <begin position="208"/>
        <end position="363"/>
    </location>
</feature>
<evidence type="ECO:0000259" key="2">
    <source>
        <dbReference type="Pfam" id="PF13439"/>
    </source>
</evidence>
<dbReference type="InterPro" id="IPR028098">
    <property type="entry name" value="Glyco_trans_4-like_N"/>
</dbReference>
<proteinExistence type="predicted"/>
<dbReference type="AlphaFoldDB" id="A0A7W5AWW2"/>